<accession>A0AAD5TFU1</accession>
<dbReference type="PANTHER" id="PTHR47677">
    <property type="entry name" value="CYTOCHROME C OXIDASE ASSEMBLY FACTOR 6"/>
    <property type="match status" value="1"/>
</dbReference>
<evidence type="ECO:0000256" key="4">
    <source>
        <dbReference type="SAM" id="MobiDB-lite"/>
    </source>
</evidence>
<name>A0AAD5TFU1_9FUNG</name>
<evidence type="ECO:0000313" key="6">
    <source>
        <dbReference type="Proteomes" id="UP001212152"/>
    </source>
</evidence>
<evidence type="ECO:0000256" key="2">
    <source>
        <dbReference type="ARBA" id="ARBA00023128"/>
    </source>
</evidence>
<proteinExistence type="predicted"/>
<keyword evidence="6" id="KW-1185">Reference proteome</keyword>
<keyword evidence="2" id="KW-0496">Mitochondrion</keyword>
<feature type="region of interest" description="Disordered" evidence="4">
    <location>
        <begin position="113"/>
        <end position="139"/>
    </location>
</feature>
<organism evidence="5 6">
    <name type="scientific">Geranomyces variabilis</name>
    <dbReference type="NCBI Taxonomy" id="109894"/>
    <lineage>
        <taxon>Eukaryota</taxon>
        <taxon>Fungi</taxon>
        <taxon>Fungi incertae sedis</taxon>
        <taxon>Chytridiomycota</taxon>
        <taxon>Chytridiomycota incertae sedis</taxon>
        <taxon>Chytridiomycetes</taxon>
        <taxon>Spizellomycetales</taxon>
        <taxon>Powellomycetaceae</taxon>
        <taxon>Geranomyces</taxon>
    </lineage>
</organism>
<dbReference type="AlphaFoldDB" id="A0AAD5TFU1"/>
<evidence type="ECO:0000313" key="5">
    <source>
        <dbReference type="EMBL" id="KAJ3175160.1"/>
    </source>
</evidence>
<dbReference type="InterPro" id="IPR048281">
    <property type="entry name" value="COA6_fun"/>
</dbReference>
<evidence type="ECO:0000256" key="3">
    <source>
        <dbReference type="ARBA" id="ARBA00023157"/>
    </source>
</evidence>
<sequence>MPEVPKLGSAPPDRSARAKCWAARDAYFACLDANGLYLQGLAPQTHEEIVAIDPQRLTVCAENDKNLTKDARRKLFACKRAKEGFDNECLASWVTHFSLLRVKDMQTAHLRKRREEEEARQATSNDDFWAKVTARPADK</sequence>
<evidence type="ECO:0000256" key="1">
    <source>
        <dbReference type="ARBA" id="ARBA00004173"/>
    </source>
</evidence>
<dbReference type="GO" id="GO:0005739">
    <property type="term" value="C:mitochondrion"/>
    <property type="evidence" value="ECO:0007669"/>
    <property type="project" value="UniProtKB-SubCell"/>
</dbReference>
<reference evidence="5" key="1">
    <citation type="submission" date="2020-05" db="EMBL/GenBank/DDBJ databases">
        <title>Phylogenomic resolution of chytrid fungi.</title>
        <authorList>
            <person name="Stajich J.E."/>
            <person name="Amses K."/>
            <person name="Simmons R."/>
            <person name="Seto K."/>
            <person name="Myers J."/>
            <person name="Bonds A."/>
            <person name="Quandt C.A."/>
            <person name="Barry K."/>
            <person name="Liu P."/>
            <person name="Grigoriev I."/>
            <person name="Longcore J.E."/>
            <person name="James T.Y."/>
        </authorList>
    </citation>
    <scope>NUCLEOTIDE SEQUENCE</scope>
    <source>
        <strain evidence="5">JEL0379</strain>
    </source>
</reference>
<gene>
    <name evidence="5" type="ORF">HDU87_006395</name>
</gene>
<dbReference type="InterPro" id="IPR048280">
    <property type="entry name" value="COX6B-like"/>
</dbReference>
<dbReference type="EMBL" id="JADGJQ010000055">
    <property type="protein sequence ID" value="KAJ3175160.1"/>
    <property type="molecule type" value="Genomic_DNA"/>
</dbReference>
<dbReference type="Pfam" id="PF02297">
    <property type="entry name" value="COX6B"/>
    <property type="match status" value="1"/>
</dbReference>
<keyword evidence="3" id="KW-1015">Disulfide bond</keyword>
<dbReference type="Proteomes" id="UP001212152">
    <property type="component" value="Unassembled WGS sequence"/>
</dbReference>
<dbReference type="PANTHER" id="PTHR47677:SF1">
    <property type="entry name" value="CYTOCHROME C OXIDASE ASSEMBLY FACTOR 6"/>
    <property type="match status" value="1"/>
</dbReference>
<comment type="caution">
    <text evidence="5">The sequence shown here is derived from an EMBL/GenBank/DDBJ whole genome shotgun (WGS) entry which is preliminary data.</text>
</comment>
<protein>
    <submittedName>
        <fullName evidence="5">Uncharacterized protein</fullName>
    </submittedName>
</protein>
<comment type="subcellular location">
    <subcellularLocation>
        <location evidence="1">Mitochondrion</location>
    </subcellularLocation>
</comment>